<dbReference type="EMBL" id="RXHU01000011">
    <property type="protein sequence ID" value="RTE11188.1"/>
    <property type="molecule type" value="Genomic_DNA"/>
</dbReference>
<dbReference type="SUPFAM" id="SSF51294">
    <property type="entry name" value="Hedgehog/intein (Hint) domain"/>
    <property type="match status" value="1"/>
</dbReference>
<comment type="caution">
    <text evidence="1">The sequence shown here is derived from an EMBL/GenBank/DDBJ whole genome shotgun (WGS) entry which is preliminary data.</text>
</comment>
<dbReference type="OrthoDB" id="2666939at2"/>
<dbReference type="Pfam" id="PF07591">
    <property type="entry name" value="PT-HINT"/>
    <property type="match status" value="1"/>
</dbReference>
<dbReference type="Gene3D" id="2.170.16.10">
    <property type="entry name" value="Hedgehog/Intein (Hint) domain"/>
    <property type="match status" value="1"/>
</dbReference>
<dbReference type="NCBIfam" id="TIGR01443">
    <property type="entry name" value="intein_Cterm"/>
    <property type="match status" value="1"/>
</dbReference>
<gene>
    <name evidence="1" type="ORF">EJQ19_02550</name>
</gene>
<protein>
    <submittedName>
        <fullName evidence="1">Uncharacterized protein</fullName>
    </submittedName>
</protein>
<dbReference type="InterPro" id="IPR036844">
    <property type="entry name" value="Hint_dom_sf"/>
</dbReference>
<reference evidence="1 2" key="1">
    <citation type="submission" date="2018-12" db="EMBL/GenBank/DDBJ databases">
        <title>Bacillus ochoae sp. nov., Paenibacillus whitsoniae sp. nov., Paenibacillus spiritus sp. nov. Isolated from the Mars Exploration Rover during spacecraft assembly.</title>
        <authorList>
            <person name="Seuylemezian A."/>
            <person name="Vaishampayan P."/>
        </authorList>
    </citation>
    <scope>NUCLEOTIDE SEQUENCE [LARGE SCALE GENOMIC DNA]</scope>
    <source>
        <strain evidence="1 2">MER 54</strain>
    </source>
</reference>
<evidence type="ECO:0000313" key="2">
    <source>
        <dbReference type="Proteomes" id="UP000276128"/>
    </source>
</evidence>
<evidence type="ECO:0000313" key="1">
    <source>
        <dbReference type="EMBL" id="RTE11188.1"/>
    </source>
</evidence>
<organism evidence="1 2">
    <name type="scientific">Paenibacillus whitsoniae</name>
    <dbReference type="NCBI Taxonomy" id="2496558"/>
    <lineage>
        <taxon>Bacteria</taxon>
        <taxon>Bacillati</taxon>
        <taxon>Bacillota</taxon>
        <taxon>Bacilli</taxon>
        <taxon>Bacillales</taxon>
        <taxon>Paenibacillaceae</taxon>
        <taxon>Paenibacillus</taxon>
    </lineage>
</organism>
<dbReference type="InterPro" id="IPR030934">
    <property type="entry name" value="Intein_C"/>
</dbReference>
<dbReference type="Proteomes" id="UP000276128">
    <property type="component" value="Unassembled WGS sequence"/>
</dbReference>
<dbReference type="PROSITE" id="PS50818">
    <property type="entry name" value="INTEIN_C_TER"/>
    <property type="match status" value="1"/>
</dbReference>
<name>A0A3S0CD44_9BACL</name>
<sequence length="309" mass="35209">MEQVQIGDMVLAKNSDTGEMAYKEVDLLFQKEITESWNITVGNELITTTDEHPFWIHSKGWVVSKDLVVGDLFETSDGSYLAVDKIEVKEQHTTVYNFRVKDFHTYYVSNLKILTHNSNCPQFDEYVWKLKTQSKEIQIEAAKNIDFTDLSVTDVNKLLKNSFYGNPDARFEALMKGGYLNSDKMWDFPATDRGNYIELLLSRTEYKDWGYVGSLNNGYFPVVDFSDGISAVSLKSLDPRLPSYAGSAATDEVIKHLDSLYLNGKPITEAGVPINKILDLRVPKGTVERLDMEEINANLRGMQIRIREF</sequence>
<dbReference type="AlphaFoldDB" id="A0A3S0CD44"/>
<proteinExistence type="predicted"/>
<keyword evidence="2" id="KW-1185">Reference proteome</keyword>
<accession>A0A3S0CD44</accession>